<dbReference type="InterPro" id="IPR010325">
    <property type="entry name" value="Rhamnogal_lyase"/>
</dbReference>
<evidence type="ECO:0000259" key="9">
    <source>
        <dbReference type="Pfam" id="PF14683"/>
    </source>
</evidence>
<feature type="signal peptide" evidence="8">
    <location>
        <begin position="1"/>
        <end position="22"/>
    </location>
</feature>
<evidence type="ECO:0000256" key="6">
    <source>
        <dbReference type="ARBA" id="ARBA00022729"/>
    </source>
</evidence>
<evidence type="ECO:0000256" key="3">
    <source>
        <dbReference type="ARBA" id="ARBA00010418"/>
    </source>
</evidence>
<sequence length="668" mass="76540">MEFLAWFLLLLAVLANVKTAVAESAVRLYVQDKYVVVDNGIFSLTLSRPGGGITAIQYKGVDNLLANEGENMRGYWDLVWSGLNSSGHFDVIQGTSFTVIKETEDQVELSFKRTWDSSLTDIQVPLIIDKRFVVLRGSSGFYSYAIYDHLQGWPGFYLSETRIALKLRSDKFRFMALDDSRFQRMPRPEDRNKPRAQPLAFLEAVLLVDPTDPELKGATRVDDKYQFSDMNKDNRVHGWITEDSRIGIWQITPSDEFKVGGPMKQELTSHVGPTMLSVFHSAHYAGGSLVPRIENGEPWKKVYGPVFFYLNSDDYGHGRQTLWEDAKRQMTAEVQSWPYNFPASEDFLHSYQRGSVHGRLLVKDWYVTGDHPAPAAAAYVGMAPPGTEGSWQTECKSYQFWTTTYSDGYFTIKNVRPGEYNLYAWVPGFIGDYKTDWTITITAGGDINLGDLEYKPIREGPTLWEIGVPDRTALEFYIPDPNPIYYNNFLWNPNDRFRQYGLWEKYGELYPNGYPVYDVAWSDYHKDWFFAHICQYLGNSNYLSPTRRIKFNVSNIAWGTYKLRVAIAGALKAALKVLIKIKSNGVYFPGPVKINLNDGSRPIFRKWIGEENIIPRHGIHGLYRLVTIDVRSEWLVQGENTFYFTLDSCRSPFQGIVYDYIRLEAPPS</sequence>
<dbReference type="InterPro" id="IPR029413">
    <property type="entry name" value="RG-lyase_II"/>
</dbReference>
<name>A0AAV7DV50_ARIFI</name>
<accession>A0AAV7DV50</accession>
<dbReference type="InterPro" id="IPR029411">
    <property type="entry name" value="RG-lyase_III"/>
</dbReference>
<dbReference type="InterPro" id="IPR014718">
    <property type="entry name" value="GH-type_carb-bd"/>
</dbReference>
<dbReference type="PANTHER" id="PTHR32018:SF1">
    <property type="entry name" value="RHAMNOGALACTURONAN ENDOLYASE"/>
    <property type="match status" value="1"/>
</dbReference>
<evidence type="ECO:0000313" key="11">
    <source>
        <dbReference type="EMBL" id="KAG9440114.1"/>
    </source>
</evidence>
<dbReference type="SUPFAM" id="SSF49785">
    <property type="entry name" value="Galactose-binding domain-like"/>
    <property type="match status" value="1"/>
</dbReference>
<evidence type="ECO:0000256" key="2">
    <source>
        <dbReference type="ARBA" id="ARBA00004613"/>
    </source>
</evidence>
<evidence type="ECO:0000313" key="12">
    <source>
        <dbReference type="Proteomes" id="UP000825729"/>
    </source>
</evidence>
<dbReference type="GO" id="GO:0005576">
    <property type="term" value="C:extracellular region"/>
    <property type="evidence" value="ECO:0007669"/>
    <property type="project" value="UniProtKB-SubCell"/>
</dbReference>
<feature type="chain" id="PRO_5043809595" description="rhamnogalacturonan endolyase" evidence="8">
    <location>
        <begin position="23"/>
        <end position="668"/>
    </location>
</feature>
<dbReference type="GO" id="GO:0005975">
    <property type="term" value="P:carbohydrate metabolic process"/>
    <property type="evidence" value="ECO:0007669"/>
    <property type="project" value="InterPro"/>
</dbReference>
<dbReference type="GO" id="GO:0102210">
    <property type="term" value="F:rhamnogalacturonan endolyase activity"/>
    <property type="evidence" value="ECO:0007669"/>
    <property type="project" value="UniProtKB-EC"/>
</dbReference>
<evidence type="ECO:0000256" key="1">
    <source>
        <dbReference type="ARBA" id="ARBA00001324"/>
    </source>
</evidence>
<evidence type="ECO:0000256" key="8">
    <source>
        <dbReference type="SAM" id="SignalP"/>
    </source>
</evidence>
<gene>
    <name evidence="11" type="ORF">H6P81_020279</name>
</gene>
<dbReference type="InterPro" id="IPR051850">
    <property type="entry name" value="Polysacch_Lyase_4"/>
</dbReference>
<dbReference type="EMBL" id="JAINDJ010000008">
    <property type="protein sequence ID" value="KAG9440114.1"/>
    <property type="molecule type" value="Genomic_DNA"/>
</dbReference>
<dbReference type="Proteomes" id="UP000825729">
    <property type="component" value="Unassembled WGS sequence"/>
</dbReference>
<dbReference type="CDD" id="cd10316">
    <property type="entry name" value="RGL4_M"/>
    <property type="match status" value="1"/>
</dbReference>
<feature type="domain" description="Rhamnogalacturonan lyase" evidence="10">
    <location>
        <begin position="377"/>
        <end position="449"/>
    </location>
</feature>
<dbReference type="AlphaFoldDB" id="A0AAV7DV50"/>
<dbReference type="PANTHER" id="PTHR32018">
    <property type="entry name" value="RHAMNOGALACTURONATE LYASE FAMILY PROTEIN"/>
    <property type="match status" value="1"/>
</dbReference>
<comment type="similarity">
    <text evidence="3">Belongs to the polysaccharide lyase 4 family.</text>
</comment>
<dbReference type="SUPFAM" id="SSF74650">
    <property type="entry name" value="Galactose mutarotase-like"/>
    <property type="match status" value="1"/>
</dbReference>
<comment type="caution">
    <text evidence="11">The sequence shown here is derived from an EMBL/GenBank/DDBJ whole genome shotgun (WGS) entry which is preliminary data.</text>
</comment>
<evidence type="ECO:0000256" key="7">
    <source>
        <dbReference type="ARBA" id="ARBA00023239"/>
    </source>
</evidence>
<dbReference type="Pfam" id="PF14683">
    <property type="entry name" value="CBM-like"/>
    <property type="match status" value="1"/>
</dbReference>
<keyword evidence="12" id="KW-1185">Reference proteome</keyword>
<dbReference type="GO" id="GO:0030246">
    <property type="term" value="F:carbohydrate binding"/>
    <property type="evidence" value="ECO:0007669"/>
    <property type="project" value="InterPro"/>
</dbReference>
<keyword evidence="7" id="KW-0456">Lyase</keyword>
<evidence type="ECO:0000256" key="5">
    <source>
        <dbReference type="ARBA" id="ARBA00022525"/>
    </source>
</evidence>
<evidence type="ECO:0000259" key="10">
    <source>
        <dbReference type="Pfam" id="PF14686"/>
    </source>
</evidence>
<dbReference type="SUPFAM" id="SSF49452">
    <property type="entry name" value="Starch-binding domain-like"/>
    <property type="match status" value="1"/>
</dbReference>
<organism evidence="11 12">
    <name type="scientific">Aristolochia fimbriata</name>
    <name type="common">White veined hardy Dutchman's pipe vine</name>
    <dbReference type="NCBI Taxonomy" id="158543"/>
    <lineage>
        <taxon>Eukaryota</taxon>
        <taxon>Viridiplantae</taxon>
        <taxon>Streptophyta</taxon>
        <taxon>Embryophyta</taxon>
        <taxon>Tracheophyta</taxon>
        <taxon>Spermatophyta</taxon>
        <taxon>Magnoliopsida</taxon>
        <taxon>Magnoliidae</taxon>
        <taxon>Piperales</taxon>
        <taxon>Aristolochiaceae</taxon>
        <taxon>Aristolochia</taxon>
    </lineage>
</organism>
<proteinExistence type="inferred from homology"/>
<reference evidence="11 12" key="1">
    <citation type="submission" date="2021-07" db="EMBL/GenBank/DDBJ databases">
        <title>The Aristolochia fimbriata genome: insights into angiosperm evolution, floral development and chemical biosynthesis.</title>
        <authorList>
            <person name="Jiao Y."/>
        </authorList>
    </citation>
    <scope>NUCLEOTIDE SEQUENCE [LARGE SCALE GENOMIC DNA]</scope>
    <source>
        <strain evidence="11">IBCAS-2021</strain>
        <tissue evidence="11">Leaf</tissue>
    </source>
</reference>
<dbReference type="FunFam" id="2.60.40.1120:FF:000033">
    <property type="entry name" value="Rhamnogalacturonate lyase B"/>
    <property type="match status" value="1"/>
</dbReference>
<dbReference type="InterPro" id="IPR011013">
    <property type="entry name" value="Gal_mutarotase_sf_dom"/>
</dbReference>
<keyword evidence="6 8" id="KW-0732">Signal</keyword>
<feature type="domain" description="Rhamnogalacturonan lyase" evidence="9">
    <location>
        <begin position="462"/>
        <end position="663"/>
    </location>
</feature>
<dbReference type="CDD" id="cd10320">
    <property type="entry name" value="RGL4_N"/>
    <property type="match status" value="1"/>
</dbReference>
<dbReference type="Gene3D" id="2.70.98.10">
    <property type="match status" value="1"/>
</dbReference>
<dbReference type="InterPro" id="IPR008979">
    <property type="entry name" value="Galactose-bd-like_sf"/>
</dbReference>
<protein>
    <recommendedName>
        <fullName evidence="4">rhamnogalacturonan endolyase</fullName>
        <ecNumber evidence="4">4.2.2.23</ecNumber>
    </recommendedName>
</protein>
<dbReference type="InterPro" id="IPR013784">
    <property type="entry name" value="Carb-bd-like_fold"/>
</dbReference>
<dbReference type="Gene3D" id="2.60.40.1120">
    <property type="entry name" value="Carboxypeptidase-like, regulatory domain"/>
    <property type="match status" value="1"/>
</dbReference>
<comment type="subcellular location">
    <subcellularLocation>
        <location evidence="2">Secreted</location>
    </subcellularLocation>
</comment>
<dbReference type="CDD" id="cd10317">
    <property type="entry name" value="RGL4_C"/>
    <property type="match status" value="1"/>
</dbReference>
<dbReference type="Pfam" id="PF14686">
    <property type="entry name" value="fn3_3"/>
    <property type="match status" value="1"/>
</dbReference>
<keyword evidence="5" id="KW-0964">Secreted</keyword>
<dbReference type="Gene3D" id="2.60.120.260">
    <property type="entry name" value="Galactose-binding domain-like"/>
    <property type="match status" value="1"/>
</dbReference>
<dbReference type="Pfam" id="PF06045">
    <property type="entry name" value="Rhamnogal_lyase"/>
    <property type="match status" value="1"/>
</dbReference>
<dbReference type="EC" id="4.2.2.23" evidence="4"/>
<evidence type="ECO:0000256" key="4">
    <source>
        <dbReference type="ARBA" id="ARBA00012437"/>
    </source>
</evidence>
<comment type="catalytic activity">
    <reaction evidence="1">
        <text>Endotype eliminative cleavage of L-alpha-rhamnopyranosyl-(1-&gt;4)-alpha-D-galactopyranosyluronic acid bonds of rhamnogalacturonan I domains in ramified hairy regions of pectin leaving L-rhamnopyranose at the reducing end and 4-deoxy-4,5-unsaturated D-galactopyranosyluronic acid at the non-reducing end.</text>
        <dbReference type="EC" id="4.2.2.23"/>
    </reaction>
</comment>